<keyword evidence="5 9" id="KW-0694">RNA-binding</keyword>
<comment type="function">
    <text evidence="1 9">Binds 5S rRNA, forms part of the central protuberance of the 50S subunit.</text>
</comment>
<dbReference type="EMBL" id="MT211885">
    <property type="protein sequence ID" value="QJF58564.1"/>
    <property type="molecule type" value="Genomic_DNA"/>
</dbReference>
<evidence type="ECO:0000256" key="2">
    <source>
        <dbReference type="ARBA" id="ARBA00007116"/>
    </source>
</evidence>
<evidence type="ECO:0000256" key="1">
    <source>
        <dbReference type="ARBA" id="ARBA00003898"/>
    </source>
</evidence>
<dbReference type="PANTHER" id="PTHR12899">
    <property type="entry name" value="39S RIBOSOMAL PROTEIN L18, MITOCHONDRIAL"/>
    <property type="match status" value="1"/>
</dbReference>
<organism evidence="10">
    <name type="scientific">Corallina officinalis</name>
    <name type="common">Coral seaweed</name>
    <dbReference type="NCBI Taxonomy" id="35170"/>
    <lineage>
        <taxon>Eukaryota</taxon>
        <taxon>Rhodophyta</taxon>
        <taxon>Florideophyceae</taxon>
        <taxon>Corallinophycidae</taxon>
        <taxon>Corallinales</taxon>
        <taxon>Corallinaceae</taxon>
        <taxon>Corallinoideae</taxon>
        <taxon>Corallina</taxon>
    </lineage>
</organism>
<keyword evidence="7 9" id="KW-0687">Ribonucleoprotein</keyword>
<evidence type="ECO:0000313" key="10">
    <source>
        <dbReference type="EMBL" id="QJF58962.1"/>
    </source>
</evidence>
<dbReference type="FunFam" id="3.30.420.100:FF:000001">
    <property type="entry name" value="50S ribosomal protein L18"/>
    <property type="match status" value="1"/>
</dbReference>
<proteinExistence type="inferred from homology"/>
<dbReference type="InterPro" id="IPR004389">
    <property type="entry name" value="Ribosomal_uL18_bac-type"/>
</dbReference>
<dbReference type="EMBL" id="MT211887">
    <property type="protein sequence ID" value="QJF58962.1"/>
    <property type="molecule type" value="Genomic_DNA"/>
</dbReference>
<evidence type="ECO:0000256" key="7">
    <source>
        <dbReference type="ARBA" id="ARBA00023274"/>
    </source>
</evidence>
<dbReference type="NCBIfam" id="TIGR00060">
    <property type="entry name" value="L18_bact"/>
    <property type="match status" value="1"/>
</dbReference>
<evidence type="ECO:0000256" key="6">
    <source>
        <dbReference type="ARBA" id="ARBA00022980"/>
    </source>
</evidence>
<evidence type="ECO:0000256" key="5">
    <source>
        <dbReference type="ARBA" id="ARBA00022884"/>
    </source>
</evidence>
<dbReference type="GO" id="GO:0006412">
    <property type="term" value="P:translation"/>
    <property type="evidence" value="ECO:0007669"/>
    <property type="project" value="UniProtKB-UniRule"/>
</dbReference>
<dbReference type="GO" id="GO:1990904">
    <property type="term" value="C:ribonucleoprotein complex"/>
    <property type="evidence" value="ECO:0007669"/>
    <property type="project" value="UniProtKB-KW"/>
</dbReference>
<dbReference type="InterPro" id="IPR005484">
    <property type="entry name" value="Ribosomal_uL18_bac/plant/anim"/>
</dbReference>
<dbReference type="PANTHER" id="PTHR12899:SF3">
    <property type="entry name" value="LARGE RIBOSOMAL SUBUNIT PROTEIN UL18M"/>
    <property type="match status" value="1"/>
</dbReference>
<keyword evidence="10" id="KW-0150">Chloroplast</keyword>
<gene>
    <name evidence="9 10" type="primary">rpl18</name>
</gene>
<keyword evidence="4 9" id="KW-0699">rRNA-binding</keyword>
<dbReference type="InterPro" id="IPR057268">
    <property type="entry name" value="Ribosomal_L18"/>
</dbReference>
<accession>A0A6M3WCA9</accession>
<dbReference type="SUPFAM" id="SSF53137">
    <property type="entry name" value="Translational machinery components"/>
    <property type="match status" value="1"/>
</dbReference>
<dbReference type="GO" id="GO:0008097">
    <property type="term" value="F:5S rRNA binding"/>
    <property type="evidence" value="ECO:0007669"/>
    <property type="project" value="TreeGrafter"/>
</dbReference>
<dbReference type="AlphaFoldDB" id="A0A6M3WCA9"/>
<evidence type="ECO:0000256" key="4">
    <source>
        <dbReference type="ARBA" id="ARBA00022730"/>
    </source>
</evidence>
<sequence>MVKQANNMKRKIKSKNNRPRLRIFRSNRHIYAQVIDDTKHTTLITSSSLCPKLKNKIKSTASCDTAQIVGKDIGFKLKSKGITHIIFDRGNRIYHGRVKALADATRNEGINF</sequence>
<dbReference type="HAMAP" id="MF_01337_B">
    <property type="entry name" value="Ribosomal_uL18_B"/>
    <property type="match status" value="1"/>
</dbReference>
<evidence type="ECO:0000256" key="3">
    <source>
        <dbReference type="ARBA" id="ARBA00011505"/>
    </source>
</evidence>
<keyword evidence="6 9" id="KW-0689">Ribosomal protein</keyword>
<dbReference type="Gene3D" id="3.30.420.100">
    <property type="match status" value="1"/>
</dbReference>
<evidence type="ECO:0000256" key="9">
    <source>
        <dbReference type="HAMAP-Rule" id="MF_01337"/>
    </source>
</evidence>
<keyword evidence="10" id="KW-0934">Plastid</keyword>
<geneLocation type="chloroplast" evidence="10"/>
<dbReference type="EMBL" id="MT211886">
    <property type="protein sequence ID" value="QJF58763.1"/>
    <property type="molecule type" value="Genomic_DNA"/>
</dbReference>
<evidence type="ECO:0000256" key="8">
    <source>
        <dbReference type="ARBA" id="ARBA00035303"/>
    </source>
</evidence>
<comment type="similarity">
    <text evidence="2 9">Belongs to the universal ribosomal protein uL18 family.</text>
</comment>
<reference evidence="10" key="1">
    <citation type="submission" date="2020-03" db="EMBL/GenBank/DDBJ databases">
        <title>Mitochondrial and Plastid genome variability of Corallina officinalis (Corallinales, Rhodophyta).</title>
        <authorList>
            <person name="Yesson C."/>
            <person name="Bian X."/>
            <person name="Williamson C."/>
            <person name="Briscoe A.G."/>
            <person name="Brodie J."/>
        </authorList>
    </citation>
    <scope>NUCLEOTIDE SEQUENCE</scope>
</reference>
<comment type="subcellular location">
    <subcellularLocation>
        <location evidence="9">Plastid</location>
        <location evidence="9">Chloroplast</location>
    </subcellularLocation>
</comment>
<dbReference type="GO" id="GO:0003735">
    <property type="term" value="F:structural constituent of ribosome"/>
    <property type="evidence" value="ECO:0007669"/>
    <property type="project" value="InterPro"/>
</dbReference>
<dbReference type="GO" id="GO:0009507">
    <property type="term" value="C:chloroplast"/>
    <property type="evidence" value="ECO:0007669"/>
    <property type="project" value="UniProtKB-SubCell"/>
</dbReference>
<name>A0A6M3WCA9_COROI</name>
<protein>
    <recommendedName>
        <fullName evidence="8 9">Large ribosomal subunit protein uL18c</fullName>
    </recommendedName>
</protein>
<dbReference type="CDD" id="cd00432">
    <property type="entry name" value="Ribosomal_L18_L5e"/>
    <property type="match status" value="1"/>
</dbReference>
<dbReference type="Pfam" id="PF00861">
    <property type="entry name" value="Ribosomal_L18p"/>
    <property type="match status" value="1"/>
</dbReference>
<comment type="subunit">
    <text evidence="3 9">Part of the 50S ribosomal subunit; contacts the 5S rRNA.</text>
</comment>
<dbReference type="EMBL" id="MT211884">
    <property type="protein sequence ID" value="QJF58365.1"/>
    <property type="molecule type" value="Genomic_DNA"/>
</dbReference>
<dbReference type="GO" id="GO:0005840">
    <property type="term" value="C:ribosome"/>
    <property type="evidence" value="ECO:0007669"/>
    <property type="project" value="UniProtKB-KW"/>
</dbReference>